<keyword evidence="4" id="KW-1185">Reference proteome</keyword>
<organism evidence="3 4">
    <name type="scientific">Umbelopsis vinacea</name>
    <dbReference type="NCBI Taxonomy" id="44442"/>
    <lineage>
        <taxon>Eukaryota</taxon>
        <taxon>Fungi</taxon>
        <taxon>Fungi incertae sedis</taxon>
        <taxon>Mucoromycota</taxon>
        <taxon>Mucoromycotina</taxon>
        <taxon>Umbelopsidomycetes</taxon>
        <taxon>Umbelopsidales</taxon>
        <taxon>Umbelopsidaceae</taxon>
        <taxon>Umbelopsis</taxon>
    </lineage>
</organism>
<dbReference type="Gene3D" id="1.25.10.10">
    <property type="entry name" value="Leucine-rich Repeat Variant"/>
    <property type="match status" value="1"/>
</dbReference>
<proteinExistence type="predicted"/>
<reference evidence="3" key="1">
    <citation type="submission" date="2020-12" db="EMBL/GenBank/DDBJ databases">
        <title>Metabolic potential, ecology and presence of endohyphal bacteria is reflected in genomic diversity of Mucoromycotina.</title>
        <authorList>
            <person name="Muszewska A."/>
            <person name="Okrasinska A."/>
            <person name="Steczkiewicz K."/>
            <person name="Drgas O."/>
            <person name="Orlowska M."/>
            <person name="Perlinska-Lenart U."/>
            <person name="Aleksandrzak-Piekarczyk T."/>
            <person name="Szatraj K."/>
            <person name="Zielenkiewicz U."/>
            <person name="Pilsyk S."/>
            <person name="Malc E."/>
            <person name="Mieczkowski P."/>
            <person name="Kruszewska J.S."/>
            <person name="Biernat P."/>
            <person name="Pawlowska J."/>
        </authorList>
    </citation>
    <scope>NUCLEOTIDE SEQUENCE</scope>
    <source>
        <strain evidence="3">WA0000051536</strain>
    </source>
</reference>
<protein>
    <recommendedName>
        <fullName evidence="2">DUF4042 domain-containing protein</fullName>
    </recommendedName>
</protein>
<dbReference type="EMBL" id="JAEPRA010000007">
    <property type="protein sequence ID" value="KAG2182671.1"/>
    <property type="molecule type" value="Genomic_DNA"/>
</dbReference>
<dbReference type="InterPro" id="IPR052107">
    <property type="entry name" value="HEAT6"/>
</dbReference>
<accession>A0A8H7Q0W6</accession>
<dbReference type="PANTHER" id="PTHR13366:SF0">
    <property type="entry name" value="HEAT REPEAT-CONTAINING PROTEIN 6"/>
    <property type="match status" value="1"/>
</dbReference>
<name>A0A8H7Q0W6_9FUNG</name>
<dbReference type="InterPro" id="IPR011989">
    <property type="entry name" value="ARM-like"/>
</dbReference>
<dbReference type="OrthoDB" id="422637at2759"/>
<feature type="region of interest" description="Disordered" evidence="1">
    <location>
        <begin position="229"/>
        <end position="250"/>
    </location>
</feature>
<dbReference type="InterPro" id="IPR025283">
    <property type="entry name" value="DUF4042"/>
</dbReference>
<gene>
    <name evidence="3" type="ORF">INT44_005651</name>
</gene>
<comment type="caution">
    <text evidence="3">The sequence shown here is derived from an EMBL/GenBank/DDBJ whole genome shotgun (WGS) entry which is preliminary data.</text>
</comment>
<dbReference type="SUPFAM" id="SSF48371">
    <property type="entry name" value="ARM repeat"/>
    <property type="match status" value="1"/>
</dbReference>
<evidence type="ECO:0000313" key="4">
    <source>
        <dbReference type="Proteomes" id="UP000612746"/>
    </source>
</evidence>
<evidence type="ECO:0000259" key="2">
    <source>
        <dbReference type="Pfam" id="PF13251"/>
    </source>
</evidence>
<dbReference type="InterPro" id="IPR016024">
    <property type="entry name" value="ARM-type_fold"/>
</dbReference>
<feature type="compositionally biased region" description="Low complexity" evidence="1">
    <location>
        <begin position="232"/>
        <end position="245"/>
    </location>
</feature>
<sequence length="360" mass="40735">TKPSSLKQSAYISIVTFLLENFNASSDAETKVDILRALSIILYDNIHNNSKNFEELVPLLIQVADKSTRPLEVRRMAINCLGNICCNAGTKLQNYYSAIFEVIMSNISMVEHTSQGTTMIVARSLDFNDQALRRVASSTLRSLHLLLYEDKSILSNKLVDIVDIIRTFVFYNINPTTYKHAKEDAYLTPVNSMQLLPHQQRMSHLRQQEQTKRLSAGFSPLSNLSNNREYGAVSSDSEISDSEAINPGSRRHRDNAKIRINALLCLQAIAKTSPKAFYPYWESFIPHNFDPFAYYNKMKGTSETQLDRSLASYLLYVEHTHSLFTILLFDPTPNVRMAVSNVLMGMLDGSKQYLSVAVAR</sequence>
<evidence type="ECO:0000313" key="3">
    <source>
        <dbReference type="EMBL" id="KAG2182671.1"/>
    </source>
</evidence>
<dbReference type="Pfam" id="PF13251">
    <property type="entry name" value="DUF4042"/>
    <property type="match status" value="1"/>
</dbReference>
<feature type="non-terminal residue" evidence="3">
    <location>
        <position position="1"/>
    </location>
</feature>
<feature type="domain" description="DUF4042" evidence="2">
    <location>
        <begin position="318"/>
        <end position="358"/>
    </location>
</feature>
<dbReference type="AlphaFoldDB" id="A0A8H7Q0W6"/>
<dbReference type="PANTHER" id="PTHR13366">
    <property type="entry name" value="MALARIA ANTIGEN-RELATED"/>
    <property type="match status" value="1"/>
</dbReference>
<dbReference type="Proteomes" id="UP000612746">
    <property type="component" value="Unassembled WGS sequence"/>
</dbReference>
<evidence type="ECO:0000256" key="1">
    <source>
        <dbReference type="SAM" id="MobiDB-lite"/>
    </source>
</evidence>